<keyword evidence="2" id="KW-0238">DNA-binding</keyword>
<protein>
    <submittedName>
        <fullName evidence="6">Helix-turn-helix domain-containing protein</fullName>
    </submittedName>
</protein>
<dbReference type="SMART" id="SM00100">
    <property type="entry name" value="cNMP"/>
    <property type="match status" value="1"/>
</dbReference>
<dbReference type="PANTHER" id="PTHR24567">
    <property type="entry name" value="CRP FAMILY TRANSCRIPTIONAL REGULATORY PROTEIN"/>
    <property type="match status" value="1"/>
</dbReference>
<gene>
    <name evidence="6" type="ORF">M0654_04955</name>
</gene>
<name>A0ABT0IN77_9HYPH</name>
<keyword evidence="7" id="KW-1185">Reference proteome</keyword>
<dbReference type="Pfam" id="PF00027">
    <property type="entry name" value="cNMP_binding"/>
    <property type="match status" value="1"/>
</dbReference>
<dbReference type="Pfam" id="PF13545">
    <property type="entry name" value="HTH_Crp_2"/>
    <property type="match status" value="1"/>
</dbReference>
<comment type="caution">
    <text evidence="6">The sequence shown here is derived from an EMBL/GenBank/DDBJ whole genome shotgun (WGS) entry which is preliminary data.</text>
</comment>
<dbReference type="InterPro" id="IPR018490">
    <property type="entry name" value="cNMP-bd_dom_sf"/>
</dbReference>
<dbReference type="PANTHER" id="PTHR24567:SF75">
    <property type="entry name" value="FUMARATE AND NITRATE REDUCTION REGULATORY PROTEIN"/>
    <property type="match status" value="1"/>
</dbReference>
<evidence type="ECO:0000256" key="3">
    <source>
        <dbReference type="ARBA" id="ARBA00023163"/>
    </source>
</evidence>
<evidence type="ECO:0000259" key="5">
    <source>
        <dbReference type="PROSITE" id="PS51063"/>
    </source>
</evidence>
<evidence type="ECO:0000256" key="2">
    <source>
        <dbReference type="ARBA" id="ARBA00023125"/>
    </source>
</evidence>
<dbReference type="EMBL" id="JALPRY010000006">
    <property type="protein sequence ID" value="MCK8779330.1"/>
    <property type="molecule type" value="Genomic_DNA"/>
</dbReference>
<proteinExistence type="predicted"/>
<dbReference type="InterPro" id="IPR000595">
    <property type="entry name" value="cNMP-bd_dom"/>
</dbReference>
<sequence length="256" mass="28335">METKPVFLTAYANAHQVAKATPFAEAENLHSLFAKQPLEQLGAGQSLFFEGDEAKHVFEIVEGTFRLFRILGDGRRVITGFLYAGDIVGISMKDCYLYSVEAIASAKIRRLSRRAFQCAVAESEILSALVFEHLCDEMASAQDQMVLLSCKSAEERLCTFLLRHMNRTKADGAGRFVIEIPMPRQDMADYLGLTIETVSRTITKLIGKGVLTVVDPAARHFIKVDKPAALAQLAGDGDECIDMRRDHAVSGGRRRH</sequence>
<feature type="domain" description="HTH crp-type" evidence="5">
    <location>
        <begin position="151"/>
        <end position="225"/>
    </location>
</feature>
<dbReference type="Proteomes" id="UP001202827">
    <property type="component" value="Unassembled WGS sequence"/>
</dbReference>
<dbReference type="InterPro" id="IPR036390">
    <property type="entry name" value="WH_DNA-bd_sf"/>
</dbReference>
<dbReference type="SUPFAM" id="SSF46785">
    <property type="entry name" value="Winged helix' DNA-binding domain"/>
    <property type="match status" value="1"/>
</dbReference>
<dbReference type="InterPro" id="IPR036388">
    <property type="entry name" value="WH-like_DNA-bd_sf"/>
</dbReference>
<dbReference type="InterPro" id="IPR050397">
    <property type="entry name" value="Env_Response_Regulators"/>
</dbReference>
<dbReference type="Gene3D" id="1.10.10.10">
    <property type="entry name" value="Winged helix-like DNA-binding domain superfamily/Winged helix DNA-binding domain"/>
    <property type="match status" value="1"/>
</dbReference>
<dbReference type="InterPro" id="IPR012318">
    <property type="entry name" value="HTH_CRP"/>
</dbReference>
<organism evidence="6 7">
    <name type="scientific">Neorhizobium turbinariae</name>
    <dbReference type="NCBI Taxonomy" id="2937795"/>
    <lineage>
        <taxon>Bacteria</taxon>
        <taxon>Pseudomonadati</taxon>
        <taxon>Pseudomonadota</taxon>
        <taxon>Alphaproteobacteria</taxon>
        <taxon>Hyphomicrobiales</taxon>
        <taxon>Rhizobiaceae</taxon>
        <taxon>Rhizobium/Agrobacterium group</taxon>
        <taxon>Neorhizobium</taxon>
    </lineage>
</organism>
<dbReference type="RefSeq" id="WP_118852228.1">
    <property type="nucleotide sequence ID" value="NZ_JALPRY010000006.1"/>
</dbReference>
<dbReference type="PRINTS" id="PR00034">
    <property type="entry name" value="HTHCRP"/>
</dbReference>
<accession>A0ABT0IN77</accession>
<feature type="domain" description="Cyclic nucleotide-binding" evidence="4">
    <location>
        <begin position="43"/>
        <end position="89"/>
    </location>
</feature>
<dbReference type="PROSITE" id="PS50042">
    <property type="entry name" value="CNMP_BINDING_3"/>
    <property type="match status" value="1"/>
</dbReference>
<evidence type="ECO:0000259" key="4">
    <source>
        <dbReference type="PROSITE" id="PS50042"/>
    </source>
</evidence>
<dbReference type="InterPro" id="IPR014710">
    <property type="entry name" value="RmlC-like_jellyroll"/>
</dbReference>
<dbReference type="CDD" id="cd00038">
    <property type="entry name" value="CAP_ED"/>
    <property type="match status" value="1"/>
</dbReference>
<evidence type="ECO:0000313" key="6">
    <source>
        <dbReference type="EMBL" id="MCK8779330.1"/>
    </source>
</evidence>
<reference evidence="6 7" key="1">
    <citation type="submission" date="2022-04" db="EMBL/GenBank/DDBJ databases">
        <title>Rhizobium coralii sp. nov., isolated from coral Turbinaria peltata.</title>
        <authorList>
            <person name="Sun H."/>
        </authorList>
    </citation>
    <scope>NUCLEOTIDE SEQUENCE [LARGE SCALE GENOMIC DNA]</scope>
    <source>
        <strain evidence="6 7">NTR19</strain>
    </source>
</reference>
<dbReference type="Gene3D" id="2.60.120.10">
    <property type="entry name" value="Jelly Rolls"/>
    <property type="match status" value="1"/>
</dbReference>
<dbReference type="SMART" id="SM00419">
    <property type="entry name" value="HTH_CRP"/>
    <property type="match status" value="1"/>
</dbReference>
<dbReference type="SUPFAM" id="SSF51206">
    <property type="entry name" value="cAMP-binding domain-like"/>
    <property type="match status" value="1"/>
</dbReference>
<evidence type="ECO:0000256" key="1">
    <source>
        <dbReference type="ARBA" id="ARBA00023015"/>
    </source>
</evidence>
<evidence type="ECO:0000313" key="7">
    <source>
        <dbReference type="Proteomes" id="UP001202827"/>
    </source>
</evidence>
<dbReference type="CDD" id="cd00092">
    <property type="entry name" value="HTH_CRP"/>
    <property type="match status" value="1"/>
</dbReference>
<keyword evidence="1" id="KW-0805">Transcription regulation</keyword>
<keyword evidence="3" id="KW-0804">Transcription</keyword>
<dbReference type="PROSITE" id="PS51063">
    <property type="entry name" value="HTH_CRP_2"/>
    <property type="match status" value="1"/>
</dbReference>